<accession>A0A562PQF6</accession>
<comment type="caution">
    <text evidence="2">The sequence shown here is derived from an EMBL/GenBank/DDBJ whole genome shotgun (WGS) entry which is preliminary data.</text>
</comment>
<reference evidence="2" key="3">
    <citation type="submission" date="2019-07" db="EMBL/GenBank/DDBJ databases">
        <authorList>
            <person name="Whitman W."/>
            <person name="Huntemann M."/>
            <person name="Clum A."/>
            <person name="Pillay M."/>
            <person name="Palaniappan K."/>
            <person name="Varghese N."/>
            <person name="Mikhailova N."/>
            <person name="Stamatis D."/>
            <person name="Reddy T."/>
            <person name="Daum C."/>
            <person name="Shapiro N."/>
            <person name="Ivanova N."/>
            <person name="Kyrpides N."/>
            <person name="Woyke T."/>
        </authorList>
    </citation>
    <scope>NUCLEOTIDE SEQUENCE</scope>
    <source>
        <strain evidence="2">CGMCC 1.5380</strain>
    </source>
</reference>
<proteinExistence type="predicted"/>
<evidence type="ECO:0000313" key="1">
    <source>
        <dbReference type="EMBL" id="RDI53518.1"/>
    </source>
</evidence>
<evidence type="ECO:0000313" key="4">
    <source>
        <dbReference type="Proteomes" id="UP000321392"/>
    </source>
</evidence>
<dbReference type="EMBL" id="VLKX01000009">
    <property type="protein sequence ID" value="TWI46420.1"/>
    <property type="molecule type" value="Genomic_DNA"/>
</dbReference>
<reference evidence="1 3" key="2">
    <citation type="submission" date="2018-07" db="EMBL/GenBank/DDBJ databases">
        <title>Genomic Encyclopedia of Type Strains, Phase IV (KMG-IV): sequencing the most valuable type-strain genomes for metagenomic binning, comparative biology and taxonomic classification.</title>
        <authorList>
            <person name="Goeker M."/>
        </authorList>
    </citation>
    <scope>NUCLEOTIDE SEQUENCE [LARGE SCALE GENOMIC DNA]</scope>
    <source>
        <strain evidence="1 3">DSM 19728</strain>
    </source>
</reference>
<dbReference type="Proteomes" id="UP000321392">
    <property type="component" value="Unassembled WGS sequence"/>
</dbReference>
<gene>
    <name evidence="1" type="ORF">DFR66_10981</name>
    <name evidence="2" type="ORF">IQ02_01942</name>
</gene>
<keyword evidence="3" id="KW-1185">Reference proteome</keyword>
<dbReference type="AlphaFoldDB" id="A0A562PQF6"/>
<evidence type="ECO:0000313" key="3">
    <source>
        <dbReference type="Proteomes" id="UP000254518"/>
    </source>
</evidence>
<protein>
    <submittedName>
        <fullName evidence="2">Uncharacterized protein</fullName>
    </submittedName>
</protein>
<dbReference type="EMBL" id="QQBA01000009">
    <property type="protein sequence ID" value="RDI53518.1"/>
    <property type="molecule type" value="Genomic_DNA"/>
</dbReference>
<sequence>MSFKSKILNKKIFYQSKKGRKNVPKNEIYKIIESILLQNIIEYSLKQVSMR</sequence>
<reference evidence="2 4" key="1">
    <citation type="journal article" date="2015" name="Stand. Genomic Sci.">
        <title>Genomic Encyclopedia of Bacterial and Archaeal Type Strains, Phase III: the genomes of soil and plant-associated and newly described type strains.</title>
        <authorList>
            <person name="Whitman W.B."/>
            <person name="Woyke T."/>
            <person name="Klenk H.P."/>
            <person name="Zhou Y."/>
            <person name="Lilburn T.G."/>
            <person name="Beck B.J."/>
            <person name="De Vos P."/>
            <person name="Vandamme P."/>
            <person name="Eisen J.A."/>
            <person name="Garrity G."/>
            <person name="Hugenholtz P."/>
            <person name="Kyrpides N.C."/>
        </authorList>
    </citation>
    <scope>NUCLEOTIDE SEQUENCE [LARGE SCALE GENOMIC DNA]</scope>
    <source>
        <strain evidence="2 4">CGMCC 1.5380</strain>
    </source>
</reference>
<dbReference type="Proteomes" id="UP000254518">
    <property type="component" value="Unassembled WGS sequence"/>
</dbReference>
<evidence type="ECO:0000313" key="2">
    <source>
        <dbReference type="EMBL" id="TWI46420.1"/>
    </source>
</evidence>
<name>A0A562PQF6_9FLAO</name>
<organism evidence="2 4">
    <name type="scientific">Flavobacterium glaciei</name>
    <dbReference type="NCBI Taxonomy" id="386300"/>
    <lineage>
        <taxon>Bacteria</taxon>
        <taxon>Pseudomonadati</taxon>
        <taxon>Bacteroidota</taxon>
        <taxon>Flavobacteriia</taxon>
        <taxon>Flavobacteriales</taxon>
        <taxon>Flavobacteriaceae</taxon>
        <taxon>Flavobacterium</taxon>
    </lineage>
</organism>